<keyword evidence="2" id="KW-1185">Reference proteome</keyword>
<comment type="caution">
    <text evidence="1">The sequence shown here is derived from an EMBL/GenBank/DDBJ whole genome shotgun (WGS) entry which is preliminary data.</text>
</comment>
<organism evidence="1 2">
    <name type="scientific">Phyllobacterium endophyticum</name>
    <dbReference type="NCBI Taxonomy" id="1149773"/>
    <lineage>
        <taxon>Bacteria</taxon>
        <taxon>Pseudomonadati</taxon>
        <taxon>Pseudomonadota</taxon>
        <taxon>Alphaproteobacteria</taxon>
        <taxon>Hyphomicrobiales</taxon>
        <taxon>Phyllobacteriaceae</taxon>
        <taxon>Phyllobacterium</taxon>
    </lineage>
</organism>
<dbReference type="AlphaFoldDB" id="A0A2P7AUP8"/>
<name>A0A2P7AUP8_9HYPH</name>
<evidence type="ECO:0000313" key="2">
    <source>
        <dbReference type="Proteomes" id="UP000241158"/>
    </source>
</evidence>
<gene>
    <name evidence="1" type="ORF">CU100_09720</name>
</gene>
<proteinExistence type="predicted"/>
<protein>
    <submittedName>
        <fullName evidence="1">Uncharacterized protein</fullName>
    </submittedName>
</protein>
<evidence type="ECO:0000313" key="1">
    <source>
        <dbReference type="EMBL" id="PSH57949.1"/>
    </source>
</evidence>
<dbReference type="Proteomes" id="UP000241158">
    <property type="component" value="Unassembled WGS sequence"/>
</dbReference>
<accession>A0A2P7AUP8</accession>
<sequence>MIILPAMADKLNDEQAYDRLHSALLALGKEEGQTVRGDTSLKAARQALALLQLGLLKAMDDASDKNVAIKAPTEI</sequence>
<dbReference type="EMBL" id="PGGN01000002">
    <property type="protein sequence ID" value="PSH57949.1"/>
    <property type="molecule type" value="Genomic_DNA"/>
</dbReference>
<reference evidence="2" key="1">
    <citation type="submission" date="2017-11" db="EMBL/GenBank/DDBJ databases">
        <authorList>
            <person name="Kuznetsova I."/>
            <person name="Sazanova A."/>
            <person name="Chirak E."/>
            <person name="Safronova V."/>
            <person name="Willems A."/>
        </authorList>
    </citation>
    <scope>NUCLEOTIDE SEQUENCE [LARGE SCALE GENOMIC DNA]</scope>
    <source>
        <strain evidence="2">PEPV15</strain>
    </source>
</reference>